<protein>
    <recommendedName>
        <fullName evidence="5">TIR domain-containing protein</fullName>
    </recommendedName>
</protein>
<evidence type="ECO:0000256" key="2">
    <source>
        <dbReference type="SAM" id="SignalP"/>
    </source>
</evidence>
<dbReference type="Gene3D" id="3.40.50.10140">
    <property type="entry name" value="Toll/interleukin-1 receptor homology (TIR) domain"/>
    <property type="match status" value="1"/>
</dbReference>
<feature type="region of interest" description="Disordered" evidence="1">
    <location>
        <begin position="368"/>
        <end position="400"/>
    </location>
</feature>
<feature type="region of interest" description="Disordered" evidence="1">
    <location>
        <begin position="418"/>
        <end position="489"/>
    </location>
</feature>
<organism evidence="3 4">
    <name type="scientific">Prorocentrum cordatum</name>
    <dbReference type="NCBI Taxonomy" id="2364126"/>
    <lineage>
        <taxon>Eukaryota</taxon>
        <taxon>Sar</taxon>
        <taxon>Alveolata</taxon>
        <taxon>Dinophyceae</taxon>
        <taxon>Prorocentrales</taxon>
        <taxon>Prorocentraceae</taxon>
        <taxon>Prorocentrum</taxon>
    </lineage>
</organism>
<dbReference type="EMBL" id="CAUYUJ010020279">
    <property type="protein sequence ID" value="CAK0897069.1"/>
    <property type="molecule type" value="Genomic_DNA"/>
</dbReference>
<evidence type="ECO:0000313" key="3">
    <source>
        <dbReference type="EMBL" id="CAK0897069.1"/>
    </source>
</evidence>
<sequence>GHGGGSGLLLGLLLTVVWKLAHAALRRRDKEFDFFLCHHKLAAGSCARLLKVQLCSRGGSRRRVFLDCDDLKDLETLFDTVANRVQVFVTLCTKELFLRPWCMGEVITAHHCKLQTVKLVFPDFTEPDEAYIFEYEDSSKDLSVLTGYGYSIEDVRVALRWVPQITSYSIPSAITSVSMEEIADRLEDCIISHSPSGTRGSPRGPSGRANRASIGGNSTWIIHDESSLEAGATAAVMAHLLMVSFVHIPFEIPQVLLGGRDVPDSATKLIILCTSNVLQQPSILKHFERGIDLDVCFYPVIGDEGFRFPGASFKKDTMKLAAAILDDPDEVLSAVLAMFKAIAGSFLASSSSATVLANQAAELARRVQSLSRRAQTPAPSAMVRQASESRGQRLGGRPAQGGGDTCVHLCVCVPGRTERRRKPTPRDGGTTRASAAAARGGDRRRPSPRGSSAERSAGRRRSVASARARPAGRGRRAVRPDPPLALCKNPDGRFRIMSKNEYVHFAHPANTRR</sequence>
<feature type="chain" id="PRO_5047399904" description="TIR domain-containing protein" evidence="2">
    <location>
        <begin position="24"/>
        <end position="513"/>
    </location>
</feature>
<proteinExistence type="predicted"/>
<evidence type="ECO:0000256" key="1">
    <source>
        <dbReference type="SAM" id="MobiDB-lite"/>
    </source>
</evidence>
<feature type="compositionally biased region" description="Polar residues" evidence="1">
    <location>
        <begin position="368"/>
        <end position="378"/>
    </location>
</feature>
<accession>A0ABN9XG23</accession>
<feature type="non-terminal residue" evidence="3">
    <location>
        <position position="1"/>
    </location>
</feature>
<comment type="caution">
    <text evidence="3">The sequence shown here is derived from an EMBL/GenBank/DDBJ whole genome shotgun (WGS) entry which is preliminary data.</text>
</comment>
<keyword evidence="4" id="KW-1185">Reference proteome</keyword>
<evidence type="ECO:0000313" key="4">
    <source>
        <dbReference type="Proteomes" id="UP001189429"/>
    </source>
</evidence>
<gene>
    <name evidence="3" type="ORF">PCOR1329_LOCUS75353</name>
</gene>
<evidence type="ECO:0008006" key="5">
    <source>
        <dbReference type="Google" id="ProtNLM"/>
    </source>
</evidence>
<name>A0ABN9XG23_9DINO</name>
<reference evidence="3" key="1">
    <citation type="submission" date="2023-10" db="EMBL/GenBank/DDBJ databases">
        <authorList>
            <person name="Chen Y."/>
            <person name="Shah S."/>
            <person name="Dougan E. K."/>
            <person name="Thang M."/>
            <person name="Chan C."/>
        </authorList>
    </citation>
    <scope>NUCLEOTIDE SEQUENCE [LARGE SCALE GENOMIC DNA]</scope>
</reference>
<feature type="signal peptide" evidence="2">
    <location>
        <begin position="1"/>
        <end position="23"/>
    </location>
</feature>
<dbReference type="InterPro" id="IPR035897">
    <property type="entry name" value="Toll_tir_struct_dom_sf"/>
</dbReference>
<dbReference type="SUPFAM" id="SSF52200">
    <property type="entry name" value="Toll/Interleukin receptor TIR domain"/>
    <property type="match status" value="1"/>
</dbReference>
<keyword evidence="2" id="KW-0732">Signal</keyword>
<dbReference type="Proteomes" id="UP001189429">
    <property type="component" value="Unassembled WGS sequence"/>
</dbReference>